<name>A0A9D3Y9M6_DREPO</name>
<reference evidence="1" key="1">
    <citation type="journal article" date="2019" name="bioRxiv">
        <title>The Genome of the Zebra Mussel, Dreissena polymorpha: A Resource for Invasive Species Research.</title>
        <authorList>
            <person name="McCartney M.A."/>
            <person name="Auch B."/>
            <person name="Kono T."/>
            <person name="Mallez S."/>
            <person name="Zhang Y."/>
            <person name="Obille A."/>
            <person name="Becker A."/>
            <person name="Abrahante J.E."/>
            <person name="Garbe J."/>
            <person name="Badalamenti J.P."/>
            <person name="Herman A."/>
            <person name="Mangelson H."/>
            <person name="Liachko I."/>
            <person name="Sullivan S."/>
            <person name="Sone E.D."/>
            <person name="Koren S."/>
            <person name="Silverstein K.A.T."/>
            <person name="Beckman K.B."/>
            <person name="Gohl D.M."/>
        </authorList>
    </citation>
    <scope>NUCLEOTIDE SEQUENCE</scope>
    <source>
        <strain evidence="1">Duluth1</strain>
        <tissue evidence="1">Whole animal</tissue>
    </source>
</reference>
<comment type="caution">
    <text evidence="1">The sequence shown here is derived from an EMBL/GenBank/DDBJ whole genome shotgun (WGS) entry which is preliminary data.</text>
</comment>
<gene>
    <name evidence="1" type="ORF">DPMN_083812</name>
</gene>
<proteinExistence type="predicted"/>
<organism evidence="1 2">
    <name type="scientific">Dreissena polymorpha</name>
    <name type="common">Zebra mussel</name>
    <name type="synonym">Mytilus polymorpha</name>
    <dbReference type="NCBI Taxonomy" id="45954"/>
    <lineage>
        <taxon>Eukaryota</taxon>
        <taxon>Metazoa</taxon>
        <taxon>Spiralia</taxon>
        <taxon>Lophotrochozoa</taxon>
        <taxon>Mollusca</taxon>
        <taxon>Bivalvia</taxon>
        <taxon>Autobranchia</taxon>
        <taxon>Heteroconchia</taxon>
        <taxon>Euheterodonta</taxon>
        <taxon>Imparidentia</taxon>
        <taxon>Neoheterodontei</taxon>
        <taxon>Myida</taxon>
        <taxon>Dreissenoidea</taxon>
        <taxon>Dreissenidae</taxon>
        <taxon>Dreissena</taxon>
    </lineage>
</organism>
<protein>
    <submittedName>
        <fullName evidence="1">Uncharacterized protein</fullName>
    </submittedName>
</protein>
<dbReference type="EMBL" id="JAIWYP010000016">
    <property type="protein sequence ID" value="KAH3696348.1"/>
    <property type="molecule type" value="Genomic_DNA"/>
</dbReference>
<sequence>MPQTYPGQQAASTQTVQNRVQTINCTTRSIYSYWRNDGSSSASIANSKTFPGADVFCDHNFVLTTIN</sequence>
<reference evidence="1" key="2">
    <citation type="submission" date="2020-11" db="EMBL/GenBank/DDBJ databases">
        <authorList>
            <person name="McCartney M.A."/>
            <person name="Auch B."/>
            <person name="Kono T."/>
            <person name="Mallez S."/>
            <person name="Becker A."/>
            <person name="Gohl D.M."/>
            <person name="Silverstein K.A.T."/>
            <person name="Koren S."/>
            <person name="Bechman K.B."/>
            <person name="Herman A."/>
            <person name="Abrahante J.E."/>
            <person name="Garbe J."/>
        </authorList>
    </citation>
    <scope>NUCLEOTIDE SEQUENCE</scope>
    <source>
        <strain evidence="1">Duluth1</strain>
        <tissue evidence="1">Whole animal</tissue>
    </source>
</reference>
<keyword evidence="2" id="KW-1185">Reference proteome</keyword>
<dbReference type="AlphaFoldDB" id="A0A9D3Y9M6"/>
<evidence type="ECO:0000313" key="1">
    <source>
        <dbReference type="EMBL" id="KAH3696348.1"/>
    </source>
</evidence>
<accession>A0A9D3Y9M6</accession>
<evidence type="ECO:0000313" key="2">
    <source>
        <dbReference type="Proteomes" id="UP000828390"/>
    </source>
</evidence>
<dbReference type="Proteomes" id="UP000828390">
    <property type="component" value="Unassembled WGS sequence"/>
</dbReference>